<dbReference type="Proteomes" id="UP000176939">
    <property type="component" value="Unassembled WGS sequence"/>
</dbReference>
<evidence type="ECO:0000313" key="1">
    <source>
        <dbReference type="EMBL" id="OGM10458.1"/>
    </source>
</evidence>
<name>A0A1F7X7V9_9BACT</name>
<gene>
    <name evidence="1" type="ORF">A2Z67_04070</name>
</gene>
<reference evidence="1 2" key="1">
    <citation type="journal article" date="2016" name="Nat. Commun.">
        <title>Thousands of microbial genomes shed light on interconnected biogeochemical processes in an aquifer system.</title>
        <authorList>
            <person name="Anantharaman K."/>
            <person name="Brown C.T."/>
            <person name="Hug L.A."/>
            <person name="Sharon I."/>
            <person name="Castelle C.J."/>
            <person name="Probst A.J."/>
            <person name="Thomas B.C."/>
            <person name="Singh A."/>
            <person name="Wilkins M.J."/>
            <person name="Karaoz U."/>
            <person name="Brodie E.L."/>
            <person name="Williams K.H."/>
            <person name="Hubbard S.S."/>
            <person name="Banfield J.F."/>
        </authorList>
    </citation>
    <scope>NUCLEOTIDE SEQUENCE [LARGE SCALE GENOMIC DNA]</scope>
</reference>
<comment type="caution">
    <text evidence="1">The sequence shown here is derived from an EMBL/GenBank/DDBJ whole genome shotgun (WGS) entry which is preliminary data.</text>
</comment>
<organism evidence="1 2">
    <name type="scientific">Candidatus Woesebacteria bacterium RBG_13_36_22</name>
    <dbReference type="NCBI Taxonomy" id="1802478"/>
    <lineage>
        <taxon>Bacteria</taxon>
        <taxon>Candidatus Woeseibacteriota</taxon>
    </lineage>
</organism>
<evidence type="ECO:0000313" key="2">
    <source>
        <dbReference type="Proteomes" id="UP000176939"/>
    </source>
</evidence>
<sequence>MIRKLLRLFILKLLPKGKRGYYQVKWKVECTWGESADVSLMFDDSVHLIFDFSRKEAEMLAQNLLMVARQAEQLEHDLNDQILKEDKT</sequence>
<dbReference type="AlphaFoldDB" id="A0A1F7X7V9"/>
<dbReference type="EMBL" id="MGFQ01000010">
    <property type="protein sequence ID" value="OGM10458.1"/>
    <property type="molecule type" value="Genomic_DNA"/>
</dbReference>
<protein>
    <submittedName>
        <fullName evidence="1">Uncharacterized protein</fullName>
    </submittedName>
</protein>
<accession>A0A1F7X7V9</accession>
<proteinExistence type="predicted"/>